<feature type="compositionally biased region" description="Basic and acidic residues" evidence="6">
    <location>
        <begin position="571"/>
        <end position="590"/>
    </location>
</feature>
<reference evidence="9" key="1">
    <citation type="submission" date="2023-06" db="EMBL/GenBank/DDBJ databases">
        <title>Conoideocrella luteorostrata (Hypocreales: Clavicipitaceae), a potential biocontrol fungus for elongate hemlock scale in United States Christmas tree production areas.</title>
        <authorList>
            <person name="Barrett H."/>
            <person name="Lovett B."/>
            <person name="Macias A.M."/>
            <person name="Stajich J.E."/>
            <person name="Kasson M.T."/>
        </authorList>
    </citation>
    <scope>NUCLEOTIDE SEQUENCE</scope>
    <source>
        <strain evidence="9">ARSEF 14590</strain>
    </source>
</reference>
<feature type="domain" description="WW" evidence="7">
    <location>
        <begin position="47"/>
        <end position="80"/>
    </location>
</feature>
<dbReference type="Proteomes" id="UP001251528">
    <property type="component" value="Unassembled WGS sequence"/>
</dbReference>
<dbReference type="PANTHER" id="PTHR11864:SF0">
    <property type="entry name" value="PRP40 PRE-MRNA PROCESSING FACTOR 40 HOMOLOG A (YEAST)"/>
    <property type="match status" value="1"/>
</dbReference>
<feature type="domain" description="WW" evidence="7">
    <location>
        <begin position="6"/>
        <end position="39"/>
    </location>
</feature>
<feature type="region of interest" description="Disordered" evidence="6">
    <location>
        <begin position="553"/>
        <end position="796"/>
    </location>
</feature>
<dbReference type="GO" id="GO:0003723">
    <property type="term" value="F:RNA binding"/>
    <property type="evidence" value="ECO:0007669"/>
    <property type="project" value="TreeGrafter"/>
</dbReference>
<accession>A0AAJ0FXE4</accession>
<protein>
    <submittedName>
        <fullName evidence="9">U1 snRNP protein</fullName>
    </submittedName>
</protein>
<keyword evidence="10" id="KW-1185">Reference proteome</keyword>
<evidence type="ECO:0000256" key="2">
    <source>
        <dbReference type="ARBA" id="ARBA00022664"/>
    </source>
</evidence>
<evidence type="ECO:0000259" key="8">
    <source>
        <dbReference type="PROSITE" id="PS51676"/>
    </source>
</evidence>
<feature type="region of interest" description="Disordered" evidence="6">
    <location>
        <begin position="86"/>
        <end position="127"/>
    </location>
</feature>
<feature type="compositionally biased region" description="Basic and acidic residues" evidence="6">
    <location>
        <begin position="600"/>
        <end position="620"/>
    </location>
</feature>
<evidence type="ECO:0000256" key="1">
    <source>
        <dbReference type="ARBA" id="ARBA00004123"/>
    </source>
</evidence>
<dbReference type="Gene3D" id="1.10.10.440">
    <property type="entry name" value="FF domain"/>
    <property type="match status" value="5"/>
</dbReference>
<comment type="caution">
    <text evidence="9">The sequence shown here is derived from an EMBL/GenBank/DDBJ whole genome shotgun (WGS) entry which is preliminary data.</text>
</comment>
<dbReference type="InterPro" id="IPR039726">
    <property type="entry name" value="Prp40-like"/>
</dbReference>
<comment type="subcellular location">
    <subcellularLocation>
        <location evidence="1">Nucleus</location>
    </subcellularLocation>
</comment>
<evidence type="ECO:0000259" key="7">
    <source>
        <dbReference type="PROSITE" id="PS50020"/>
    </source>
</evidence>
<dbReference type="InterPro" id="IPR036517">
    <property type="entry name" value="FF_domain_sf"/>
</dbReference>
<evidence type="ECO:0000256" key="5">
    <source>
        <dbReference type="ARBA" id="ARBA00023242"/>
    </source>
</evidence>
<evidence type="ECO:0000256" key="4">
    <source>
        <dbReference type="ARBA" id="ARBA00023187"/>
    </source>
</evidence>
<feature type="compositionally biased region" description="Basic and acidic residues" evidence="6">
    <location>
        <begin position="715"/>
        <end position="751"/>
    </location>
</feature>
<dbReference type="PROSITE" id="PS51676">
    <property type="entry name" value="FF"/>
    <property type="match status" value="3"/>
</dbReference>
<evidence type="ECO:0000313" key="9">
    <source>
        <dbReference type="EMBL" id="KAK2612432.1"/>
    </source>
</evidence>
<organism evidence="9 10">
    <name type="scientific">Conoideocrella luteorostrata</name>
    <dbReference type="NCBI Taxonomy" id="1105319"/>
    <lineage>
        <taxon>Eukaryota</taxon>
        <taxon>Fungi</taxon>
        <taxon>Dikarya</taxon>
        <taxon>Ascomycota</taxon>
        <taxon>Pezizomycotina</taxon>
        <taxon>Sordariomycetes</taxon>
        <taxon>Hypocreomycetidae</taxon>
        <taxon>Hypocreales</taxon>
        <taxon>Clavicipitaceae</taxon>
        <taxon>Conoideocrella</taxon>
    </lineage>
</organism>
<dbReference type="InterPro" id="IPR002713">
    <property type="entry name" value="FF_domain"/>
</dbReference>
<dbReference type="SUPFAM" id="SSF81698">
    <property type="entry name" value="FF domain"/>
    <property type="match status" value="5"/>
</dbReference>
<evidence type="ECO:0000256" key="3">
    <source>
        <dbReference type="ARBA" id="ARBA00022737"/>
    </source>
</evidence>
<dbReference type="SMART" id="SM00456">
    <property type="entry name" value="WW"/>
    <property type="match status" value="2"/>
</dbReference>
<dbReference type="Pfam" id="PF00397">
    <property type="entry name" value="WW"/>
    <property type="match status" value="2"/>
</dbReference>
<gene>
    <name evidence="9" type="primary">PRP40</name>
    <name evidence="9" type="ORF">QQS21_001536</name>
</gene>
<feature type="domain" description="FF" evidence="8">
    <location>
        <begin position="148"/>
        <end position="202"/>
    </location>
</feature>
<dbReference type="AlphaFoldDB" id="A0AAJ0FXE4"/>
<keyword evidence="2" id="KW-0507">mRNA processing</keyword>
<dbReference type="CDD" id="cd00201">
    <property type="entry name" value="WW"/>
    <property type="match status" value="2"/>
</dbReference>
<dbReference type="GO" id="GO:0005685">
    <property type="term" value="C:U1 snRNP"/>
    <property type="evidence" value="ECO:0007669"/>
    <property type="project" value="TreeGrafter"/>
</dbReference>
<dbReference type="GO" id="GO:0045292">
    <property type="term" value="P:mRNA cis splicing, via spliceosome"/>
    <property type="evidence" value="ECO:0007669"/>
    <property type="project" value="InterPro"/>
</dbReference>
<dbReference type="PROSITE" id="PS01159">
    <property type="entry name" value="WW_DOMAIN_1"/>
    <property type="match status" value="2"/>
</dbReference>
<keyword evidence="4" id="KW-0508">mRNA splicing</keyword>
<dbReference type="FunFam" id="1.10.10.440:FF:000013">
    <property type="entry name" value="pre-mRNA-processing protein 40A isoform X1"/>
    <property type="match status" value="1"/>
</dbReference>
<dbReference type="Pfam" id="PF01846">
    <property type="entry name" value="FF"/>
    <property type="match status" value="3"/>
</dbReference>
<dbReference type="SMART" id="SM00441">
    <property type="entry name" value="FF"/>
    <property type="match status" value="5"/>
</dbReference>
<dbReference type="InterPro" id="IPR001202">
    <property type="entry name" value="WW_dom"/>
</dbReference>
<dbReference type="EMBL" id="JASWJB010000016">
    <property type="protein sequence ID" value="KAK2612432.1"/>
    <property type="molecule type" value="Genomic_DNA"/>
</dbReference>
<feature type="domain" description="FF" evidence="8">
    <location>
        <begin position="214"/>
        <end position="270"/>
    </location>
</feature>
<feature type="compositionally biased region" description="Polar residues" evidence="6">
    <location>
        <begin position="772"/>
        <end position="782"/>
    </location>
</feature>
<feature type="domain" description="FF" evidence="8">
    <location>
        <begin position="359"/>
        <end position="420"/>
    </location>
</feature>
<dbReference type="SUPFAM" id="SSF51045">
    <property type="entry name" value="WW domain"/>
    <property type="match status" value="2"/>
</dbReference>
<dbReference type="GO" id="GO:0071004">
    <property type="term" value="C:U2-type prespliceosome"/>
    <property type="evidence" value="ECO:0007669"/>
    <property type="project" value="TreeGrafter"/>
</dbReference>
<dbReference type="FunFam" id="1.10.10.440:FF:000033">
    <property type="entry name" value="Formin binding protein (FNB3)"/>
    <property type="match status" value="1"/>
</dbReference>
<dbReference type="Pfam" id="PF25432">
    <property type="entry name" value="FF_PRPF40A"/>
    <property type="match status" value="1"/>
</dbReference>
<dbReference type="PANTHER" id="PTHR11864">
    <property type="entry name" value="PRE-MRNA-PROCESSING PROTEIN PRP40"/>
    <property type="match status" value="1"/>
</dbReference>
<proteinExistence type="predicted"/>
<dbReference type="InterPro" id="IPR036020">
    <property type="entry name" value="WW_dom_sf"/>
</dbReference>
<dbReference type="PROSITE" id="PS50020">
    <property type="entry name" value="WW_DOMAIN_2"/>
    <property type="match status" value="2"/>
</dbReference>
<keyword evidence="5" id="KW-0539">Nucleus</keyword>
<evidence type="ECO:0000256" key="6">
    <source>
        <dbReference type="SAM" id="MobiDB-lite"/>
    </source>
</evidence>
<feature type="compositionally biased region" description="Basic and acidic residues" evidence="6">
    <location>
        <begin position="644"/>
        <end position="708"/>
    </location>
</feature>
<keyword evidence="3" id="KW-0677">Repeat</keyword>
<evidence type="ECO:0000313" key="10">
    <source>
        <dbReference type="Proteomes" id="UP001251528"/>
    </source>
</evidence>
<feature type="compositionally biased region" description="Basic and acidic residues" evidence="6">
    <location>
        <begin position="104"/>
        <end position="124"/>
    </location>
</feature>
<dbReference type="Gene3D" id="2.20.70.10">
    <property type="match status" value="2"/>
</dbReference>
<sequence length="796" mass="94419">MNGYGGPGASAWQEHHTPDGRAYYYNSATKTTQWTKPEDLMSGAERALLSQPWKEYTAEGGRKYWYNTETKQSSWEMPDVYRRALGSGSDRPAYSQNGGQPHGSYEHHREHHREARDSGYDSRHGGYGNEAKTMAFVPANEEPEFASPEEAEAAFLKLLKRVGVQPDWTWEQAMQATIMDPQYRSIRDPKDRRDAFKQYCQDMIVQDKERAEERLTKLRADFGTMLKRHPEIVHYTRWKTARPMIEGETFFRSTNNEAERRQLFEEYIVGLKKAHKEHAIKSRHNALDALKDLLPRLSIKAYTRWSEAQDIISSAFQDDETYQALTKYDTLITFQDHIKGLERSLNEQKQHDKKMKYRRERKARDGFKSLLSELRRDGKIKPGVKWSGIQPLIENDERYTNMLGHDGSTPQELFWDVVEEEERSLRGPRNDVLDVLEDKRFELTPTSDLQEFLTLMKDDRRTANIDNDILQLIFERLREKRAAKRDDDRQSDRQQRRAVEDLRAHLKRVEPPILLGDTYEKVRPRLLKSEEFQAVSSEDLRRGAFDKHVRRLREKEEDEAERGHRRGGRLSSERDISRRERDLSRGEKSQRSGRPARRSRSPEQDPYEADRRKAIAERERNHRKSTMAENLLSSDRSSRLSPPPRRERERERDRDRDRDRDRERERDRDRDSVRDRERERDRGPPRSRRDDDGNYDRERRDREDERERLYRRRIDRGSYEELPYGDERPSGSRRRRPDDEDGMSRRDSRDSKRLKRDRSRDRSPPREAAQARQKTPPVSSSKEFVRSGSEEGEIEE</sequence>
<name>A0AAJ0FXE4_9HYPO</name>